<feature type="transmembrane region" description="Helical" evidence="6">
    <location>
        <begin position="208"/>
        <end position="229"/>
    </location>
</feature>
<evidence type="ECO:0000256" key="4">
    <source>
        <dbReference type="ARBA" id="ARBA00022989"/>
    </source>
</evidence>
<organism evidence="8 9">
    <name type="scientific">Corynebacterium appendicis CIP 107643</name>
    <dbReference type="NCBI Taxonomy" id="1161099"/>
    <lineage>
        <taxon>Bacteria</taxon>
        <taxon>Bacillati</taxon>
        <taxon>Actinomycetota</taxon>
        <taxon>Actinomycetes</taxon>
        <taxon>Mycobacteriales</taxon>
        <taxon>Corynebacteriaceae</taxon>
        <taxon>Corynebacterium</taxon>
    </lineage>
</organism>
<keyword evidence="4 6" id="KW-1133">Transmembrane helix</keyword>
<reference evidence="9" key="1">
    <citation type="submission" date="2017-01" db="EMBL/GenBank/DDBJ databases">
        <authorList>
            <person name="Varghese N."/>
            <person name="Submissions S."/>
        </authorList>
    </citation>
    <scope>NUCLEOTIDE SEQUENCE [LARGE SCALE GENOMIC DNA]</scope>
    <source>
        <strain evidence="9">DSM 44531</strain>
    </source>
</reference>
<dbReference type="PROSITE" id="PS50850">
    <property type="entry name" value="MFS"/>
    <property type="match status" value="1"/>
</dbReference>
<dbReference type="PANTHER" id="PTHR43124">
    <property type="entry name" value="PURINE EFFLUX PUMP PBUE"/>
    <property type="match status" value="1"/>
</dbReference>
<dbReference type="STRING" id="1161099.SAMN05444817_101335"/>
<feature type="transmembrane region" description="Helical" evidence="6">
    <location>
        <begin position="298"/>
        <end position="328"/>
    </location>
</feature>
<evidence type="ECO:0000256" key="1">
    <source>
        <dbReference type="ARBA" id="ARBA00004651"/>
    </source>
</evidence>
<dbReference type="EMBL" id="FTOF01000001">
    <property type="protein sequence ID" value="SIS39461.1"/>
    <property type="molecule type" value="Genomic_DNA"/>
</dbReference>
<evidence type="ECO:0000313" key="8">
    <source>
        <dbReference type="EMBL" id="SIS39461.1"/>
    </source>
</evidence>
<gene>
    <name evidence="8" type="ORF">SAMN05444817_101335</name>
</gene>
<evidence type="ECO:0000259" key="7">
    <source>
        <dbReference type="PROSITE" id="PS50850"/>
    </source>
</evidence>
<evidence type="ECO:0000256" key="2">
    <source>
        <dbReference type="ARBA" id="ARBA00022475"/>
    </source>
</evidence>
<protein>
    <submittedName>
        <fullName evidence="8">Predicted arabinose efflux permease, MFS family</fullName>
    </submittedName>
</protein>
<dbReference type="Gene3D" id="1.20.1250.20">
    <property type="entry name" value="MFS general substrate transporter like domains"/>
    <property type="match status" value="1"/>
</dbReference>
<keyword evidence="3 6" id="KW-0812">Transmembrane</keyword>
<evidence type="ECO:0000256" key="5">
    <source>
        <dbReference type="ARBA" id="ARBA00023136"/>
    </source>
</evidence>
<feature type="transmembrane region" description="Helical" evidence="6">
    <location>
        <begin position="101"/>
        <end position="121"/>
    </location>
</feature>
<dbReference type="AlphaFoldDB" id="A0A1N7IR66"/>
<feature type="transmembrane region" description="Helical" evidence="6">
    <location>
        <begin position="167"/>
        <end position="187"/>
    </location>
</feature>
<feature type="transmembrane region" description="Helical" evidence="6">
    <location>
        <begin position="47"/>
        <end position="67"/>
    </location>
</feature>
<keyword evidence="9" id="KW-1185">Reference proteome</keyword>
<feature type="transmembrane region" description="Helical" evidence="6">
    <location>
        <begin position="79"/>
        <end position="95"/>
    </location>
</feature>
<feature type="domain" description="Major facilitator superfamily (MFS) profile" evidence="7">
    <location>
        <begin position="11"/>
        <end position="391"/>
    </location>
</feature>
<name>A0A1N7IR66_9CORY</name>
<dbReference type="InterPro" id="IPR020846">
    <property type="entry name" value="MFS_dom"/>
</dbReference>
<evidence type="ECO:0000256" key="3">
    <source>
        <dbReference type="ARBA" id="ARBA00022692"/>
    </source>
</evidence>
<dbReference type="InterPro" id="IPR036259">
    <property type="entry name" value="MFS_trans_sf"/>
</dbReference>
<dbReference type="SUPFAM" id="SSF103473">
    <property type="entry name" value="MFS general substrate transporter"/>
    <property type="match status" value="1"/>
</dbReference>
<dbReference type="CDD" id="cd17324">
    <property type="entry name" value="MFS_NepI_like"/>
    <property type="match status" value="1"/>
</dbReference>
<dbReference type="InterPro" id="IPR050189">
    <property type="entry name" value="MFS_Efflux_Transporters"/>
</dbReference>
<feature type="transmembrane region" description="Helical" evidence="6">
    <location>
        <begin position="340"/>
        <end position="358"/>
    </location>
</feature>
<dbReference type="GO" id="GO:0005886">
    <property type="term" value="C:plasma membrane"/>
    <property type="evidence" value="ECO:0007669"/>
    <property type="project" value="UniProtKB-SubCell"/>
</dbReference>
<proteinExistence type="predicted"/>
<dbReference type="InterPro" id="IPR011701">
    <property type="entry name" value="MFS"/>
</dbReference>
<dbReference type="GO" id="GO:0022857">
    <property type="term" value="F:transmembrane transporter activity"/>
    <property type="evidence" value="ECO:0007669"/>
    <property type="project" value="InterPro"/>
</dbReference>
<sequence>MSVSQKTSFPYLALSAMGFAAFVYVTFEMFAVGLITPMSRDLGVSEGQVGLLMTVYASIVAVVTIPLMEVTRRLDRKPVFIATLVFLIAGIALQATAGSYWMLAVARICAALTHGLFWSLVNPMAARLAPAGMTGKAVGVVSLGSTMALVVGSPLTTLLGGAFGWRMATWILGGFVALAFILLFFLLPSMPAIPPAGKQEGEQKRSALPALVLYLALVITALFCTYTYLGLFVHRTAGPEFVAIGLAAYGIFGIVGVVAAGQRADRRMIRMNILGTALIILAGLTGALALTVSSGSYVLGFILAVLVVGFLGLAGGGLPTVATTIFLFAGNANQNRASSIYVVTFQVGIASGSAVGAVPVDSGFFPGTLLITAVLGTLALIELSLRARPLLR</sequence>
<dbReference type="PANTHER" id="PTHR43124:SF4">
    <property type="entry name" value="SUGAR EFFLUX TRANSPORTER"/>
    <property type="match status" value="1"/>
</dbReference>
<feature type="transmembrane region" description="Helical" evidence="6">
    <location>
        <begin position="273"/>
        <end position="292"/>
    </location>
</feature>
<dbReference type="Pfam" id="PF07690">
    <property type="entry name" value="MFS_1"/>
    <property type="match status" value="1"/>
</dbReference>
<dbReference type="Proteomes" id="UP000186292">
    <property type="component" value="Unassembled WGS sequence"/>
</dbReference>
<keyword evidence="2" id="KW-1003">Cell membrane</keyword>
<accession>A0A1N7IR66</accession>
<comment type="subcellular location">
    <subcellularLocation>
        <location evidence="1">Cell membrane</location>
        <topology evidence="1">Multi-pass membrane protein</topology>
    </subcellularLocation>
</comment>
<evidence type="ECO:0000256" key="6">
    <source>
        <dbReference type="SAM" id="Phobius"/>
    </source>
</evidence>
<keyword evidence="5 6" id="KW-0472">Membrane</keyword>
<feature type="transmembrane region" description="Helical" evidence="6">
    <location>
        <begin position="364"/>
        <end position="385"/>
    </location>
</feature>
<feature type="transmembrane region" description="Helical" evidence="6">
    <location>
        <begin position="133"/>
        <end position="155"/>
    </location>
</feature>
<feature type="transmembrane region" description="Helical" evidence="6">
    <location>
        <begin position="12"/>
        <end position="35"/>
    </location>
</feature>
<feature type="transmembrane region" description="Helical" evidence="6">
    <location>
        <begin position="241"/>
        <end position="261"/>
    </location>
</feature>
<evidence type="ECO:0000313" key="9">
    <source>
        <dbReference type="Proteomes" id="UP000186292"/>
    </source>
</evidence>